<reference evidence="4 5" key="1">
    <citation type="submission" date="2024-09" db="EMBL/GenBank/DDBJ databases">
        <authorList>
            <person name="Sun Q."/>
            <person name="Mori K."/>
        </authorList>
    </citation>
    <scope>NUCLEOTIDE SEQUENCE [LARGE SCALE GENOMIC DNA]</scope>
    <source>
        <strain evidence="4 5">CECT 8460</strain>
    </source>
</reference>
<dbReference type="GO" id="GO:0016787">
    <property type="term" value="F:hydrolase activity"/>
    <property type="evidence" value="ECO:0007669"/>
    <property type="project" value="UniProtKB-KW"/>
</dbReference>
<organism evidence="4 5">
    <name type="scientific">Flavobacterium paronense</name>
    <dbReference type="NCBI Taxonomy" id="1392775"/>
    <lineage>
        <taxon>Bacteria</taxon>
        <taxon>Pseudomonadati</taxon>
        <taxon>Bacteroidota</taxon>
        <taxon>Flavobacteriia</taxon>
        <taxon>Flavobacteriales</taxon>
        <taxon>Flavobacteriaceae</taxon>
        <taxon>Flavobacterium</taxon>
    </lineage>
</organism>
<evidence type="ECO:0000313" key="5">
    <source>
        <dbReference type="Proteomes" id="UP001589576"/>
    </source>
</evidence>
<feature type="domain" description="NodB homology" evidence="3">
    <location>
        <begin position="121"/>
        <end position="283"/>
    </location>
</feature>
<dbReference type="EC" id="3.-.-.-" evidence="4"/>
<keyword evidence="2" id="KW-0732">Signal</keyword>
<sequence>MTSTPLKSQFLLLSLVLFLLTAYISCFDNERKNEQANHKKTILSKEAQTTTKNFKGKHVPVLCYHAIRDINKNDSANQKTYSVSPASFSSQIKALADNGYTSITPDELKDFYTKHHPLPEKPILITFDDGRKEQYSIGARILERHHFKGVFFIMTVTLDKKHYMNQSEIKALSDRGHIIGCHTWDHNKVTEYDKKDWQIQLAKPKTLLENITHRPVTCFAYPYGVWNFATADSVKNYGFTTAFIVFGKADSTLPLYTLQRIVVKNSGTSKYFLIIIEKSVNDN</sequence>
<name>A0ABV5GC41_9FLAO</name>
<comment type="caution">
    <text evidence="4">The sequence shown here is derived from an EMBL/GenBank/DDBJ whole genome shotgun (WGS) entry which is preliminary data.</text>
</comment>
<evidence type="ECO:0000259" key="3">
    <source>
        <dbReference type="PROSITE" id="PS51677"/>
    </source>
</evidence>
<dbReference type="EMBL" id="JBHMFB010000010">
    <property type="protein sequence ID" value="MFB9088683.1"/>
    <property type="molecule type" value="Genomic_DNA"/>
</dbReference>
<dbReference type="Pfam" id="PF01522">
    <property type="entry name" value="Polysacc_deac_1"/>
    <property type="match status" value="1"/>
</dbReference>
<evidence type="ECO:0000256" key="1">
    <source>
        <dbReference type="ARBA" id="ARBA00004613"/>
    </source>
</evidence>
<keyword evidence="5" id="KW-1185">Reference proteome</keyword>
<protein>
    <submittedName>
        <fullName evidence="4">Polysaccharide deacetylase family protein</fullName>
        <ecNumber evidence="4">3.-.-.-</ecNumber>
    </submittedName>
</protein>
<dbReference type="SUPFAM" id="SSF88713">
    <property type="entry name" value="Glycoside hydrolase/deacetylase"/>
    <property type="match status" value="1"/>
</dbReference>
<accession>A0ABV5GC41</accession>
<dbReference type="Gene3D" id="3.20.20.370">
    <property type="entry name" value="Glycoside hydrolase/deacetylase"/>
    <property type="match status" value="1"/>
</dbReference>
<evidence type="ECO:0000256" key="2">
    <source>
        <dbReference type="ARBA" id="ARBA00022729"/>
    </source>
</evidence>
<keyword evidence="4" id="KW-0378">Hydrolase</keyword>
<dbReference type="InterPro" id="IPR051398">
    <property type="entry name" value="Polysacch_Deacetylase"/>
</dbReference>
<dbReference type="PANTHER" id="PTHR34216:SF3">
    <property type="entry name" value="POLY-BETA-1,6-N-ACETYL-D-GLUCOSAMINE N-DEACETYLASE"/>
    <property type="match status" value="1"/>
</dbReference>
<dbReference type="Proteomes" id="UP001589576">
    <property type="component" value="Unassembled WGS sequence"/>
</dbReference>
<proteinExistence type="predicted"/>
<dbReference type="RefSeq" id="WP_290285939.1">
    <property type="nucleotide sequence ID" value="NZ_JAUFQN010000019.1"/>
</dbReference>
<evidence type="ECO:0000313" key="4">
    <source>
        <dbReference type="EMBL" id="MFB9088683.1"/>
    </source>
</evidence>
<dbReference type="InterPro" id="IPR011330">
    <property type="entry name" value="Glyco_hydro/deAcase_b/a-brl"/>
</dbReference>
<gene>
    <name evidence="4" type="ORF">ACFFUU_03630</name>
</gene>
<dbReference type="PANTHER" id="PTHR34216">
    <property type="match status" value="1"/>
</dbReference>
<comment type="subcellular location">
    <subcellularLocation>
        <location evidence="1">Secreted</location>
    </subcellularLocation>
</comment>
<dbReference type="PROSITE" id="PS51677">
    <property type="entry name" value="NODB"/>
    <property type="match status" value="1"/>
</dbReference>
<dbReference type="InterPro" id="IPR002509">
    <property type="entry name" value="NODB_dom"/>
</dbReference>
<dbReference type="CDD" id="cd10918">
    <property type="entry name" value="CE4_NodB_like_5s_6s"/>
    <property type="match status" value="1"/>
</dbReference>